<dbReference type="KEGG" id="cmar:IMCC12053_1499"/>
<dbReference type="STRING" id="1397108.IMCC12053_1499"/>
<dbReference type="EMBL" id="CP012023">
    <property type="protein sequence ID" value="ALI55446.1"/>
    <property type="molecule type" value="Genomic_DNA"/>
</dbReference>
<protein>
    <submittedName>
        <fullName evidence="1">Uncharacterized protein</fullName>
    </submittedName>
</protein>
<name>A0A0N9ZG01_9RHOB</name>
<evidence type="ECO:0000313" key="2">
    <source>
        <dbReference type="Proteomes" id="UP000064920"/>
    </source>
</evidence>
<evidence type="ECO:0000313" key="1">
    <source>
        <dbReference type="EMBL" id="ALI55446.1"/>
    </source>
</evidence>
<gene>
    <name evidence="1" type="ORF">IMCC12053_1499</name>
</gene>
<organism evidence="1 2">
    <name type="scientific">Celeribacter marinus</name>
    <dbReference type="NCBI Taxonomy" id="1397108"/>
    <lineage>
        <taxon>Bacteria</taxon>
        <taxon>Pseudomonadati</taxon>
        <taxon>Pseudomonadota</taxon>
        <taxon>Alphaproteobacteria</taxon>
        <taxon>Rhodobacterales</taxon>
        <taxon>Roseobacteraceae</taxon>
        <taxon>Celeribacter</taxon>
    </lineage>
</organism>
<accession>A0A0N9ZG01</accession>
<sequence>MLVFRTFLAFLAALTLVACGEAKMVTQETPKLQLGDFSFGHNIVVADGMQKGVFSRTAEPEEIKDSLTAALAERLGRYDGDKLYHLGIKVEAYALAMPGIPIVFKPKSAYILTVTAWDDAAGGKLNEEPRLLTIFEGTSAQTLIGSGITRNKQEQIDVLSRNAARRIERWLEENGDWFGVAAVGAEITQEDDTAAALELLAANADPDALAAAQKVAAEQQAAAQTQPQSQ</sequence>
<dbReference type="RefSeq" id="WP_074906146.1">
    <property type="nucleotide sequence ID" value="NZ_CP012023.1"/>
</dbReference>
<reference evidence="1 2" key="1">
    <citation type="submission" date="2015-05" db="EMBL/GenBank/DDBJ databases">
        <authorList>
            <person name="Wang D.B."/>
            <person name="Wang M."/>
        </authorList>
    </citation>
    <scope>NUCLEOTIDE SEQUENCE [LARGE SCALE GENOMIC DNA]</scope>
    <source>
        <strain evidence="1 2">IMCC 12053</strain>
    </source>
</reference>
<dbReference type="PATRIC" id="fig|1397108.4.peg.1534"/>
<proteinExistence type="predicted"/>
<dbReference type="Proteomes" id="UP000064920">
    <property type="component" value="Chromosome"/>
</dbReference>
<keyword evidence="2" id="KW-1185">Reference proteome</keyword>
<dbReference type="AlphaFoldDB" id="A0A0N9ZG01"/>
<dbReference type="PROSITE" id="PS51257">
    <property type="entry name" value="PROKAR_LIPOPROTEIN"/>
    <property type="match status" value="1"/>
</dbReference>